<keyword evidence="2 4" id="KW-0418">Kinase</keyword>
<name>C6BXY5_MARSD</name>
<evidence type="ECO:0000256" key="3">
    <source>
        <dbReference type="RuleBase" id="RU004046"/>
    </source>
</evidence>
<dbReference type="InterPro" id="IPR003836">
    <property type="entry name" value="Glucokinase"/>
</dbReference>
<dbReference type="InterPro" id="IPR043129">
    <property type="entry name" value="ATPase_NBD"/>
</dbReference>
<dbReference type="GO" id="GO:0004340">
    <property type="term" value="F:glucokinase activity"/>
    <property type="evidence" value="ECO:0007669"/>
    <property type="project" value="UniProtKB-EC"/>
</dbReference>
<dbReference type="GO" id="GO:0005536">
    <property type="term" value="F:D-glucose binding"/>
    <property type="evidence" value="ECO:0007669"/>
    <property type="project" value="InterPro"/>
</dbReference>
<dbReference type="Gene3D" id="3.40.367.20">
    <property type="match status" value="1"/>
</dbReference>
<comment type="similarity">
    <text evidence="3">Belongs to the bacterial glucokinase family.</text>
</comment>
<evidence type="ECO:0000313" key="4">
    <source>
        <dbReference type="EMBL" id="ACS80515.1"/>
    </source>
</evidence>
<dbReference type="PANTHER" id="PTHR47363">
    <property type="entry name" value="GLUCOKINASE"/>
    <property type="match status" value="1"/>
</dbReference>
<dbReference type="GO" id="GO:0005524">
    <property type="term" value="F:ATP binding"/>
    <property type="evidence" value="ECO:0007669"/>
    <property type="project" value="InterPro"/>
</dbReference>
<dbReference type="EC" id="2.7.1.2" evidence="4"/>
<dbReference type="OrthoDB" id="257751at2"/>
<dbReference type="STRING" id="526222.Desal_2459"/>
<dbReference type="Proteomes" id="UP000002601">
    <property type="component" value="Chromosome"/>
</dbReference>
<dbReference type="AlphaFoldDB" id="C6BXY5"/>
<evidence type="ECO:0000256" key="2">
    <source>
        <dbReference type="ARBA" id="ARBA00022777"/>
    </source>
</evidence>
<keyword evidence="5" id="KW-1185">Reference proteome</keyword>
<protein>
    <submittedName>
        <fullName evidence="4">Glucokinase</fullName>
        <ecNumber evidence="4">2.7.1.2</ecNumber>
    </submittedName>
</protein>
<accession>C6BXY5</accession>
<dbReference type="Pfam" id="PF02685">
    <property type="entry name" value="Glucokinase"/>
    <property type="match status" value="1"/>
</dbReference>
<dbReference type="RefSeq" id="WP_015852331.1">
    <property type="nucleotide sequence ID" value="NC_012881.1"/>
</dbReference>
<dbReference type="GO" id="GO:0006096">
    <property type="term" value="P:glycolytic process"/>
    <property type="evidence" value="ECO:0007669"/>
    <property type="project" value="InterPro"/>
</dbReference>
<gene>
    <name evidence="4" type="ordered locus">Desal_2459</name>
</gene>
<dbReference type="CDD" id="cd24008">
    <property type="entry name" value="ASKHA_NBD_GLK"/>
    <property type="match status" value="1"/>
</dbReference>
<dbReference type="SUPFAM" id="SSF53067">
    <property type="entry name" value="Actin-like ATPase domain"/>
    <property type="match status" value="1"/>
</dbReference>
<dbReference type="Gene3D" id="3.30.420.40">
    <property type="match status" value="1"/>
</dbReference>
<dbReference type="EMBL" id="CP001649">
    <property type="protein sequence ID" value="ACS80515.1"/>
    <property type="molecule type" value="Genomic_DNA"/>
</dbReference>
<dbReference type="eggNOG" id="COG0837">
    <property type="taxonomic scope" value="Bacteria"/>
</dbReference>
<dbReference type="KEGG" id="dsa:Desal_2459"/>
<keyword evidence="1 4" id="KW-0808">Transferase</keyword>
<sequence length="318" mass="34299">MGLVLAVDIGGTNSRFAAFESGPGHKLVMKETVWLSSVEARSFDHLMEMLAASDFPYSPSDFDVTVIAVAGPVIGGVYCNVTNVDWDVDFRGGYKKYGFNAAVLINDFAAQAYACRTPAVEGCRIIHDVEISPIGTVGVIGAGTGLGHCALVPVPVSELGYVPVPSEGGHISFPCQTADELDFCEFVMDKRKISYCCGDEVLTGRGLNMLHLYLTGEDLEPKMVAEKMKQGGKTLEWYSRFTARCCRNYAITVCATGGLYIAGGIVAKNPFVIEQSVFMEEFLDSSSMGDLLKQIPVFLNDNQESGLYGAALRGVLHI</sequence>
<evidence type="ECO:0000256" key="1">
    <source>
        <dbReference type="ARBA" id="ARBA00022679"/>
    </source>
</evidence>
<dbReference type="HOGENOM" id="CLU_042582_0_0_7"/>
<reference evidence="4 5" key="1">
    <citation type="submission" date="2009-06" db="EMBL/GenBank/DDBJ databases">
        <title>Complete sequence of Desulfovibrio salexigens DSM 2638.</title>
        <authorList>
            <consortium name="US DOE Joint Genome Institute"/>
            <person name="Lucas S."/>
            <person name="Copeland A."/>
            <person name="Lapidus A."/>
            <person name="Glavina del Rio T."/>
            <person name="Tice H."/>
            <person name="Bruce D."/>
            <person name="Goodwin L."/>
            <person name="Pitluck S."/>
            <person name="Munk A.C."/>
            <person name="Brettin T."/>
            <person name="Detter J.C."/>
            <person name="Han C."/>
            <person name="Tapia R."/>
            <person name="Larimer F."/>
            <person name="Land M."/>
            <person name="Hauser L."/>
            <person name="Kyrpides N."/>
            <person name="Anderson I."/>
            <person name="Wall J.D."/>
            <person name="Arkin A.P."/>
            <person name="Dehal P."/>
            <person name="Chivian D."/>
            <person name="Giles B."/>
            <person name="Hazen T.C."/>
        </authorList>
    </citation>
    <scope>NUCLEOTIDE SEQUENCE [LARGE SCALE GENOMIC DNA]</scope>
    <source>
        <strain evidence="5">ATCC 14822 / DSM 2638 / NCIMB 8403 / VKM B-1763</strain>
    </source>
</reference>
<organism evidence="4 5">
    <name type="scientific">Maridesulfovibrio salexigens (strain ATCC 14822 / DSM 2638 / NCIMB 8403 / VKM B-1763)</name>
    <name type="common">Desulfovibrio salexigens</name>
    <dbReference type="NCBI Taxonomy" id="526222"/>
    <lineage>
        <taxon>Bacteria</taxon>
        <taxon>Pseudomonadati</taxon>
        <taxon>Thermodesulfobacteriota</taxon>
        <taxon>Desulfovibrionia</taxon>
        <taxon>Desulfovibrionales</taxon>
        <taxon>Desulfovibrionaceae</taxon>
        <taxon>Maridesulfovibrio</taxon>
    </lineage>
</organism>
<proteinExistence type="inferred from homology"/>
<evidence type="ECO:0000313" key="5">
    <source>
        <dbReference type="Proteomes" id="UP000002601"/>
    </source>
</evidence>
<dbReference type="PANTHER" id="PTHR47363:SF1">
    <property type="entry name" value="GLUCOKINASE"/>
    <property type="match status" value="1"/>
</dbReference>